<keyword evidence="1" id="KW-0614">Plasmid</keyword>
<protein>
    <submittedName>
        <fullName evidence="1">Uncharacterized protein</fullName>
    </submittedName>
</protein>
<dbReference type="RefSeq" id="WP_333722620.1">
    <property type="nucleotide sequence ID" value="NZ_CP049219.1"/>
</dbReference>
<proteinExistence type="predicted"/>
<evidence type="ECO:0000313" key="1">
    <source>
        <dbReference type="EMBL" id="QTG17068.1"/>
    </source>
</evidence>
<sequence>MTRRIEALMPSPQPDQIAELESLVRRIVDDVESGRDCDALIARIDAEAGSPGYTRDTFAELHGWTSPREFAELVALGRSPSVSDLTEQEIAECLRLLSGGDEMKTQFYLGVLENSFPHIPVSDMIFHQKEELPTEELAVEIFRRGQASGPILL</sequence>
<geneLocation type="plasmid" evidence="1 2">
    <name>pQ15_94_2</name>
</geneLocation>
<dbReference type="AlphaFoldDB" id="A0AAJ4TDJ5"/>
<name>A0AAJ4TDJ5_AGRTU</name>
<evidence type="ECO:0000313" key="2">
    <source>
        <dbReference type="Proteomes" id="UP000663946"/>
    </source>
</evidence>
<accession>A0AAJ4TDJ5</accession>
<gene>
    <name evidence="1" type="ORF">G6M86_27650</name>
</gene>
<dbReference type="Proteomes" id="UP000663946">
    <property type="component" value="Plasmid pQ15_94_2"/>
</dbReference>
<dbReference type="EMBL" id="CP049219">
    <property type="protein sequence ID" value="QTG17068.1"/>
    <property type="molecule type" value="Genomic_DNA"/>
</dbReference>
<reference evidence="1" key="1">
    <citation type="submission" date="2020-02" db="EMBL/GenBank/DDBJ databases">
        <title>Unexpected conservation and global transmission of agrobacterial virulence plasmids.</title>
        <authorList>
            <person name="Weisberg A.J."/>
            <person name="Davis E.W. II"/>
            <person name="Tabima J.R."/>
            <person name="Belcher M.S."/>
            <person name="Miller M."/>
            <person name="Kuo C.-H."/>
            <person name="Loper J.E."/>
            <person name="Grunwald N.J."/>
            <person name="Putnam M.L."/>
            <person name="Chang J.H."/>
        </authorList>
    </citation>
    <scope>NUCLEOTIDE SEQUENCE</scope>
    <source>
        <strain evidence="1">Q15/94</strain>
        <plasmid evidence="1">pQ15_94_2</plasmid>
    </source>
</reference>
<organism evidence="1 2">
    <name type="scientific">Agrobacterium tumefaciens</name>
    <dbReference type="NCBI Taxonomy" id="358"/>
    <lineage>
        <taxon>Bacteria</taxon>
        <taxon>Pseudomonadati</taxon>
        <taxon>Pseudomonadota</taxon>
        <taxon>Alphaproteobacteria</taxon>
        <taxon>Hyphomicrobiales</taxon>
        <taxon>Rhizobiaceae</taxon>
        <taxon>Rhizobium/Agrobacterium group</taxon>
        <taxon>Agrobacterium</taxon>
        <taxon>Agrobacterium tumefaciens complex</taxon>
    </lineage>
</organism>